<dbReference type="InterPro" id="IPR000073">
    <property type="entry name" value="AB_hydrolase_1"/>
</dbReference>
<evidence type="ECO:0000256" key="1">
    <source>
        <dbReference type="ARBA" id="ARBA00022679"/>
    </source>
</evidence>
<sequence>MAVTLECIPSTRCRDITTIALAGNGSPVRVTGRITGPDEAPAVVVLGGISSGRNVTDHESEPGWWAAQAGPARAIDTGRRRILSFDFIGEELSPFPTTQDQARAILALADAAGIERFDIIGSSYGGMIGLALAALAPARVGKLLVISGAHRPCAMAQAWRSIQRETVELALRLGDGAAGLDLARRLAMTTYRTPDELEERFYAPDPDSRDAGGIAGYLEARGRDYAQTVSPQRFLALSYSMDAHDVDPAGIACPVTYLAVLEDRLVPASQIAEAAGRTPDGRLKTLHSRYGHDAFLKEETAIAGIITDFLRS</sequence>
<reference evidence="3" key="2">
    <citation type="submission" date="2023-01" db="EMBL/GenBank/DDBJ databases">
        <authorList>
            <person name="Sun Q."/>
            <person name="Evtushenko L."/>
        </authorList>
    </citation>
    <scope>NUCLEOTIDE SEQUENCE</scope>
    <source>
        <strain evidence="3">VKM B-1513</strain>
    </source>
</reference>
<dbReference type="Gene3D" id="3.40.50.1820">
    <property type="entry name" value="alpha/beta hydrolase"/>
    <property type="match status" value="1"/>
</dbReference>
<evidence type="ECO:0000259" key="2">
    <source>
        <dbReference type="Pfam" id="PF00561"/>
    </source>
</evidence>
<dbReference type="NCBIfam" id="NF006449">
    <property type="entry name" value="PRK08775.1"/>
    <property type="match status" value="1"/>
</dbReference>
<organism evidence="3 4">
    <name type="scientific">Maricaulis virginensis</name>
    <dbReference type="NCBI Taxonomy" id="144022"/>
    <lineage>
        <taxon>Bacteria</taxon>
        <taxon>Pseudomonadati</taxon>
        <taxon>Pseudomonadota</taxon>
        <taxon>Alphaproteobacteria</taxon>
        <taxon>Maricaulales</taxon>
        <taxon>Maricaulaceae</taxon>
        <taxon>Maricaulis</taxon>
    </lineage>
</organism>
<comment type="caution">
    <text evidence="3">The sequence shown here is derived from an EMBL/GenBank/DDBJ whole genome shotgun (WGS) entry which is preliminary data.</text>
</comment>
<dbReference type="PANTHER" id="PTHR32268">
    <property type="entry name" value="HOMOSERINE O-ACETYLTRANSFERASE"/>
    <property type="match status" value="1"/>
</dbReference>
<dbReference type="RefSeq" id="WP_271186244.1">
    <property type="nucleotide sequence ID" value="NZ_BSFE01000003.1"/>
</dbReference>
<dbReference type="PANTHER" id="PTHR32268:SF11">
    <property type="entry name" value="HOMOSERINE O-ACETYLTRANSFERASE"/>
    <property type="match status" value="1"/>
</dbReference>
<dbReference type="GO" id="GO:0004414">
    <property type="term" value="F:homoserine O-acetyltransferase activity"/>
    <property type="evidence" value="ECO:0007669"/>
    <property type="project" value="TreeGrafter"/>
</dbReference>
<protein>
    <submittedName>
        <fullName evidence="3">Homoserine O-acetyltransferase</fullName>
    </submittedName>
</protein>
<proteinExistence type="predicted"/>
<dbReference type="Proteomes" id="UP001143486">
    <property type="component" value="Unassembled WGS sequence"/>
</dbReference>
<dbReference type="InterPro" id="IPR008220">
    <property type="entry name" value="HAT_MetX-like"/>
</dbReference>
<dbReference type="Pfam" id="PF00561">
    <property type="entry name" value="Abhydrolase_1"/>
    <property type="match status" value="1"/>
</dbReference>
<feature type="domain" description="AB hydrolase-1" evidence="2">
    <location>
        <begin position="41"/>
        <end position="297"/>
    </location>
</feature>
<gene>
    <name evidence="3" type="primary">metA</name>
    <name evidence="3" type="ORF">GCM10017621_13880</name>
</gene>
<dbReference type="AlphaFoldDB" id="A0A9W6MMU2"/>
<dbReference type="EMBL" id="BSFE01000003">
    <property type="protein sequence ID" value="GLK51880.1"/>
    <property type="molecule type" value="Genomic_DNA"/>
</dbReference>
<keyword evidence="1" id="KW-0808">Transferase</keyword>
<reference evidence="3" key="1">
    <citation type="journal article" date="2014" name="Int. J. Syst. Evol. Microbiol.">
        <title>Complete genome sequence of Corynebacterium casei LMG S-19264T (=DSM 44701T), isolated from a smear-ripened cheese.</title>
        <authorList>
            <consortium name="US DOE Joint Genome Institute (JGI-PGF)"/>
            <person name="Walter F."/>
            <person name="Albersmeier A."/>
            <person name="Kalinowski J."/>
            <person name="Ruckert C."/>
        </authorList>
    </citation>
    <scope>NUCLEOTIDE SEQUENCE</scope>
    <source>
        <strain evidence="3">VKM B-1513</strain>
    </source>
</reference>
<dbReference type="GO" id="GO:0009086">
    <property type="term" value="P:methionine biosynthetic process"/>
    <property type="evidence" value="ECO:0007669"/>
    <property type="project" value="TreeGrafter"/>
</dbReference>
<dbReference type="GO" id="GO:0009092">
    <property type="term" value="P:homoserine metabolic process"/>
    <property type="evidence" value="ECO:0007669"/>
    <property type="project" value="TreeGrafter"/>
</dbReference>
<dbReference type="SUPFAM" id="SSF53474">
    <property type="entry name" value="alpha/beta-Hydrolases"/>
    <property type="match status" value="1"/>
</dbReference>
<name>A0A9W6MMU2_9PROT</name>
<evidence type="ECO:0000313" key="4">
    <source>
        <dbReference type="Proteomes" id="UP001143486"/>
    </source>
</evidence>
<dbReference type="InterPro" id="IPR029058">
    <property type="entry name" value="AB_hydrolase_fold"/>
</dbReference>
<keyword evidence="4" id="KW-1185">Reference proteome</keyword>
<evidence type="ECO:0000313" key="3">
    <source>
        <dbReference type="EMBL" id="GLK51880.1"/>
    </source>
</evidence>
<accession>A0A9W6MMU2</accession>